<evidence type="ECO:0008006" key="12">
    <source>
        <dbReference type="Google" id="ProtNLM"/>
    </source>
</evidence>
<dbReference type="Pfam" id="PF23273">
    <property type="entry name" value="DUF7076"/>
    <property type="match status" value="1"/>
</dbReference>
<dbReference type="GO" id="GO:1990071">
    <property type="term" value="C:TRAPPII protein complex"/>
    <property type="evidence" value="ECO:0007669"/>
    <property type="project" value="InterPro"/>
</dbReference>
<evidence type="ECO:0000259" key="8">
    <source>
        <dbReference type="Pfam" id="PF23285"/>
    </source>
</evidence>
<evidence type="ECO:0000259" key="6">
    <source>
        <dbReference type="Pfam" id="PF23273"/>
    </source>
</evidence>
<dbReference type="InterPro" id="IPR056916">
    <property type="entry name" value="NTS_TR130"/>
</dbReference>
<evidence type="ECO:0000256" key="2">
    <source>
        <dbReference type="ARBA" id="ARBA00022448"/>
    </source>
</evidence>
<feature type="domain" description="DUF7078" evidence="8">
    <location>
        <begin position="990"/>
        <end position="1075"/>
    </location>
</feature>
<protein>
    <recommendedName>
        <fullName evidence="12">Trafficking protein particle complex subunit 11 domain-containing protein</fullName>
    </recommendedName>
</protein>
<feature type="domain" description="DUF7076" evidence="6">
    <location>
        <begin position="623"/>
        <end position="738"/>
    </location>
</feature>
<dbReference type="Pfam" id="PF24967">
    <property type="entry name" value="NTS_TR130"/>
    <property type="match status" value="1"/>
</dbReference>
<reference evidence="11" key="1">
    <citation type="submission" date="2016-05" db="EMBL/GenBank/DDBJ databases">
        <title>Comparative genomics of biotechnologically important yeasts.</title>
        <authorList>
            <consortium name="DOE Joint Genome Institute"/>
            <person name="Riley R."/>
            <person name="Haridas S."/>
            <person name="Wolfe K.H."/>
            <person name="Lopes M.R."/>
            <person name="Hittinger C.T."/>
            <person name="Goker M."/>
            <person name="Salamov A."/>
            <person name="Wisecaver J."/>
            <person name="Long T.M."/>
            <person name="Aerts A.L."/>
            <person name="Barry K."/>
            <person name="Choi C."/>
            <person name="Clum A."/>
            <person name="Coughlan A.Y."/>
            <person name="Deshpande S."/>
            <person name="Douglass A.P."/>
            <person name="Hanson S.J."/>
            <person name="Klenk H.-P."/>
            <person name="Labutti K."/>
            <person name="Lapidus A."/>
            <person name="Lindquist E."/>
            <person name="Lipzen A."/>
            <person name="Meier-Kolthoff J.P."/>
            <person name="Ohm R.A."/>
            <person name="Otillar R.P."/>
            <person name="Pangilinan J."/>
            <person name="Peng Y."/>
            <person name="Rokas A."/>
            <person name="Rosa C.A."/>
            <person name="Scheuner C."/>
            <person name="Sibirny A.A."/>
            <person name="Slot J.C."/>
            <person name="Stielow J.B."/>
            <person name="Sun H."/>
            <person name="Kurtzman C.P."/>
            <person name="Blackwell M."/>
            <person name="Grigoriev I.V."/>
            <person name="Jeffries T.W."/>
        </authorList>
    </citation>
    <scope>NUCLEOTIDE SEQUENCE [LARGE SCALE GENOMIC DNA]</scope>
    <source>
        <strain evidence="11">NRRL Y-17324</strain>
    </source>
</reference>
<evidence type="ECO:0000259" key="5">
    <source>
        <dbReference type="Pfam" id="PF23036"/>
    </source>
</evidence>
<dbReference type="STRING" id="984487.A0A1E4SPI0"/>
<dbReference type="PANTHER" id="PTHR13251:SF3">
    <property type="entry name" value="TRAFFICKING PROTEIN PARTICLE COMPLEX SUBUNIT 10"/>
    <property type="match status" value="1"/>
</dbReference>
<dbReference type="Proteomes" id="UP000094285">
    <property type="component" value="Unassembled WGS sequence"/>
</dbReference>
<evidence type="ECO:0000256" key="1">
    <source>
        <dbReference type="ARBA" id="ARBA00004555"/>
    </source>
</evidence>
<keyword evidence="3" id="KW-0333">Golgi apparatus</keyword>
<keyword evidence="11" id="KW-1185">Reference proteome</keyword>
<evidence type="ECO:0000256" key="3">
    <source>
        <dbReference type="ARBA" id="ARBA00023034"/>
    </source>
</evidence>
<dbReference type="Pfam" id="PF12584">
    <property type="entry name" value="TRAPPC10"/>
    <property type="match status" value="1"/>
</dbReference>
<dbReference type="InterPro" id="IPR055504">
    <property type="entry name" value="DUF7076"/>
</dbReference>
<dbReference type="InterPro" id="IPR055506">
    <property type="entry name" value="DUF7078"/>
</dbReference>
<evidence type="ECO:0000313" key="10">
    <source>
        <dbReference type="EMBL" id="ODV81429.1"/>
    </source>
</evidence>
<dbReference type="Pfam" id="PF23274">
    <property type="entry name" value="DUF7077"/>
    <property type="match status" value="1"/>
</dbReference>
<evidence type="ECO:0000259" key="9">
    <source>
        <dbReference type="Pfam" id="PF24967"/>
    </source>
</evidence>
<dbReference type="PANTHER" id="PTHR13251">
    <property type="entry name" value="EPILEPSY HOLOPROSENCEPHALY CANDIDATE 1/TMEM1"/>
    <property type="match status" value="1"/>
</dbReference>
<dbReference type="InterPro" id="IPR055505">
    <property type="entry name" value="DUF7077"/>
</dbReference>
<feature type="domain" description="TRAPPC10/Trs130 C-terminal" evidence="4">
    <location>
        <begin position="1113"/>
        <end position="1248"/>
    </location>
</feature>
<dbReference type="RefSeq" id="XP_020066551.1">
    <property type="nucleotide sequence ID" value="XM_020210773.1"/>
</dbReference>
<feature type="domain" description="DUF7077" evidence="7">
    <location>
        <begin position="790"/>
        <end position="891"/>
    </location>
</feature>
<dbReference type="AlphaFoldDB" id="A0A1E4SPI0"/>
<sequence length="1259" mass="144106">MELEELNLRNPIHIGYYDPFSIYPLIKEDFEAKLPLTNLHWKYSATKPVKSIPLLPVKLIEEVPKSTPGSSGTAPSISSAATASNAQLISSYQNHPIYTRLMLIKFESIDTYRSQVRPLIKEWLKNLVFKSNLEWMIVLFIPLSSKDKQSTFIKTSSYDKLKIDFGIDGKELKSVGFEDWWTNEFNDVERCFKLKESDSNISKLETYNEMISLMKTLLLTSFDNKYQYFNSQLPASASSDDFNKFITKLKYADLFNDMRIFQDSLNIYNELYKDLEKLNSKDPSQFSTSETFKDKESSKIKFESAQRIAWLKSSLLHDNKINLFSMKCLIFINQSILLQSLANFANTISISAIYISNLYQKLIYFLNDLSNTFTNQDLDEFTIFTIDNYLDLPICKKLTEINNKNNENNTTPYQLNEILEFQGELKLFKRSKLVKISKKCGYKLNGFNEILEGLPNLEEVSLNESTKETRSPDSVYKALKYPPLIEALKTEDSFFSAFEGLTEDVIQRFVSCNRSKTIDILSIDLALLCYQKGKYQESLDILQNSHDFFILNGWNFMGGVLLEVYLDCIEKLASKDHDLILLTSLKLFSSLINNNTTQNCGINNYKLIKKNEQIQKLYNKVAVHSLRLKQVMKYPVDQVFTVNVLPWIEADESNELDRYYINLEVTNLFGIDFRFEEIEVLLGSSGSTIAFSMKDVQITKEKHHKLKLITNDFKMGEFSPVKVTIIINDKVHLVKHYDDDNVSEVEETGNDTVIQEDSNARAYNPNGKLINTFSPVTGGLESISFYPNIDKLHCSIENAQSIQLGSTELNLTIINGSTDVQDVKLQFSSETKGLKLGNEHEEIKYIEMKGTSRIPIHYTYFSDNKVINVGVRISYTSNGEHFTYVVNEEIDITLKISVSVQDIFKSNYIYSKFQIGTSNPKSPIRILSNELTSENKNFKIEKPALPLTSSLVTFGEQPASIFYKVVPKDGYCIQQSDSLSLKIDYSILEDECCKHVEDLITEELRNSGLLRLWFLLKAAVVKHMQFDLNNYAINSFIRVTNAQEVKLQAQRVTEKYIRGKEDQSNLCTLLDKVLGGQKIEITSSNVGLQRHTLLITVPISSLKYLQLLEFEYEKEVKYLVGEPIEVNLNIETITKWFIDEEEDFSSLAQSSPKLGGKASEKKAESSLVRFQLTLQNDDNWLISGFKKHTFSIEDYKKSTVNDMKLIMVPLNVGKLLLPKVIIKCLSSDTGKDFSMDVDVKNGLETLLVVPDLDSITFSF</sequence>
<gene>
    <name evidence="10" type="ORF">CANTADRAFT_58354</name>
</gene>
<dbReference type="GO" id="GO:0034498">
    <property type="term" value="P:early endosome to Golgi transport"/>
    <property type="evidence" value="ECO:0007669"/>
    <property type="project" value="TreeGrafter"/>
</dbReference>
<evidence type="ECO:0000313" key="11">
    <source>
        <dbReference type="Proteomes" id="UP000094285"/>
    </source>
</evidence>
<dbReference type="Pfam" id="PF23036">
    <property type="entry name" value="TRAPPC10_1st"/>
    <property type="match status" value="1"/>
</dbReference>
<evidence type="ECO:0000259" key="7">
    <source>
        <dbReference type="Pfam" id="PF23274"/>
    </source>
</evidence>
<dbReference type="InterPro" id="IPR022233">
    <property type="entry name" value="TRAPPC10/Trs130_C"/>
</dbReference>
<evidence type="ECO:0000259" key="4">
    <source>
        <dbReference type="Pfam" id="PF12584"/>
    </source>
</evidence>
<keyword evidence="2" id="KW-0813">Transport</keyword>
<dbReference type="OrthoDB" id="10256906at2759"/>
<comment type="subcellular location">
    <subcellularLocation>
        <location evidence="1">Golgi apparatus</location>
    </subcellularLocation>
</comment>
<dbReference type="GO" id="GO:0006891">
    <property type="term" value="P:intra-Golgi vesicle-mediated transport"/>
    <property type="evidence" value="ECO:0007669"/>
    <property type="project" value="TreeGrafter"/>
</dbReference>
<proteinExistence type="predicted"/>
<dbReference type="InterPro" id="IPR056913">
    <property type="entry name" value="TRAPPC10/Trs130_N"/>
</dbReference>
<dbReference type="GeneID" id="30984909"/>
<feature type="domain" description="TRAPPC10/Trs130 N-terminal" evidence="5">
    <location>
        <begin position="12"/>
        <end position="344"/>
    </location>
</feature>
<dbReference type="Pfam" id="PF23285">
    <property type="entry name" value="DUF7078"/>
    <property type="match status" value="1"/>
</dbReference>
<feature type="domain" description="Trs130 NTS" evidence="9">
    <location>
        <begin position="357"/>
        <end position="575"/>
    </location>
</feature>
<name>A0A1E4SPI0_9ASCO</name>
<dbReference type="InterPro" id="IPR045126">
    <property type="entry name" value="TRAPPC10/Trs130"/>
</dbReference>
<organism evidence="10 11">
    <name type="scientific">Suhomyces tanzawaensis NRRL Y-17324</name>
    <dbReference type="NCBI Taxonomy" id="984487"/>
    <lineage>
        <taxon>Eukaryota</taxon>
        <taxon>Fungi</taxon>
        <taxon>Dikarya</taxon>
        <taxon>Ascomycota</taxon>
        <taxon>Saccharomycotina</taxon>
        <taxon>Pichiomycetes</taxon>
        <taxon>Debaryomycetaceae</taxon>
        <taxon>Suhomyces</taxon>
    </lineage>
</organism>
<dbReference type="EMBL" id="KV453909">
    <property type="protein sequence ID" value="ODV81429.1"/>
    <property type="molecule type" value="Genomic_DNA"/>
</dbReference>
<dbReference type="GO" id="GO:0005829">
    <property type="term" value="C:cytosol"/>
    <property type="evidence" value="ECO:0007669"/>
    <property type="project" value="GOC"/>
</dbReference>
<accession>A0A1E4SPI0</accession>